<sequence>MASSPHEPPPAEKLFEPSDFEIPKSDPIELLTPQVPVIINSSEPYCGNFVNDYLLEPWFSAMCEREYTEYLSNLKEVDDVEEPVIQPPTVNVPEDDFPADFAREFFDNISENFEFWESGVSEVMDNGEYVMELTEFKVADKSISLENEVIEKGEQVVNVTEPTVADETLSRKVIEVTESTGSAAKAEQHTKVTESMEESKAEVAVQAEQLSQEEVEKEIESVITMINKALEGKKKISLDRKILFTDKLTDIWVIKKSMDGVVNLEEIKSNISEIRRQVEQ</sequence>
<proteinExistence type="predicted"/>
<evidence type="ECO:0000313" key="1">
    <source>
        <dbReference type="EMBL" id="RZC62604.1"/>
    </source>
</evidence>
<dbReference type="EMBL" id="CM010719">
    <property type="protein sequence ID" value="RZC62604.1"/>
    <property type="molecule type" value="Genomic_DNA"/>
</dbReference>
<gene>
    <name evidence="1" type="ORF">C5167_024365</name>
</gene>
<organism evidence="1 2">
    <name type="scientific">Papaver somniferum</name>
    <name type="common">Opium poppy</name>
    <dbReference type="NCBI Taxonomy" id="3469"/>
    <lineage>
        <taxon>Eukaryota</taxon>
        <taxon>Viridiplantae</taxon>
        <taxon>Streptophyta</taxon>
        <taxon>Embryophyta</taxon>
        <taxon>Tracheophyta</taxon>
        <taxon>Spermatophyta</taxon>
        <taxon>Magnoliopsida</taxon>
        <taxon>Ranunculales</taxon>
        <taxon>Papaveraceae</taxon>
        <taxon>Papaveroideae</taxon>
        <taxon>Papaver</taxon>
    </lineage>
</organism>
<accession>A0A4Y7JNC7</accession>
<name>A0A4Y7JNC7_PAPSO</name>
<keyword evidence="2" id="KW-1185">Reference proteome</keyword>
<dbReference type="Proteomes" id="UP000316621">
    <property type="component" value="Chromosome 5"/>
</dbReference>
<protein>
    <submittedName>
        <fullName evidence="1">Uncharacterized protein</fullName>
    </submittedName>
</protein>
<reference evidence="1 2" key="1">
    <citation type="journal article" date="2018" name="Science">
        <title>The opium poppy genome and morphinan production.</title>
        <authorList>
            <person name="Guo L."/>
            <person name="Winzer T."/>
            <person name="Yang X."/>
            <person name="Li Y."/>
            <person name="Ning Z."/>
            <person name="He Z."/>
            <person name="Teodor R."/>
            <person name="Lu Y."/>
            <person name="Bowser T.A."/>
            <person name="Graham I.A."/>
            <person name="Ye K."/>
        </authorList>
    </citation>
    <scope>NUCLEOTIDE SEQUENCE [LARGE SCALE GENOMIC DNA]</scope>
    <source>
        <strain evidence="2">cv. HN1</strain>
        <tissue evidence="1">Leaves</tissue>
    </source>
</reference>
<evidence type="ECO:0000313" key="2">
    <source>
        <dbReference type="Proteomes" id="UP000316621"/>
    </source>
</evidence>
<dbReference type="Gramene" id="RZC62604">
    <property type="protein sequence ID" value="RZC62604"/>
    <property type="gene ID" value="C5167_024365"/>
</dbReference>
<dbReference type="AlphaFoldDB" id="A0A4Y7JNC7"/>